<dbReference type="OrthoDB" id="434041at2759"/>
<organism evidence="10">
    <name type="scientific">Chlorella variabilis</name>
    <name type="common">Green alga</name>
    <dbReference type="NCBI Taxonomy" id="554065"/>
    <lineage>
        <taxon>Eukaryota</taxon>
        <taxon>Viridiplantae</taxon>
        <taxon>Chlorophyta</taxon>
        <taxon>core chlorophytes</taxon>
        <taxon>Trebouxiophyceae</taxon>
        <taxon>Chlorellales</taxon>
        <taxon>Chlorellaceae</taxon>
        <taxon>Chlorella clade</taxon>
        <taxon>Chlorella</taxon>
    </lineage>
</organism>
<evidence type="ECO:0000256" key="5">
    <source>
        <dbReference type="ARBA" id="ARBA00022840"/>
    </source>
</evidence>
<keyword evidence="5" id="KW-0067">ATP-binding</keyword>
<dbReference type="PROSITE" id="PS00039">
    <property type="entry name" value="DEAD_ATP_HELICASE"/>
    <property type="match status" value="1"/>
</dbReference>
<evidence type="ECO:0000313" key="9">
    <source>
        <dbReference type="EMBL" id="EFN53228.1"/>
    </source>
</evidence>
<dbReference type="Proteomes" id="UP000008141">
    <property type="component" value="Unassembled WGS sequence"/>
</dbReference>
<dbReference type="PANTHER" id="PTHR47963">
    <property type="entry name" value="DEAD-BOX ATP-DEPENDENT RNA HELICASE 47, MITOCHONDRIAL"/>
    <property type="match status" value="1"/>
</dbReference>
<feature type="non-terminal residue" evidence="9">
    <location>
        <position position="1"/>
    </location>
</feature>
<reference evidence="9 10" key="1">
    <citation type="journal article" date="2010" name="Plant Cell">
        <title>The Chlorella variabilis NC64A genome reveals adaptation to photosymbiosis, coevolution with viruses, and cryptic sex.</title>
        <authorList>
            <person name="Blanc G."/>
            <person name="Duncan G."/>
            <person name="Agarkova I."/>
            <person name="Borodovsky M."/>
            <person name="Gurnon J."/>
            <person name="Kuo A."/>
            <person name="Lindquist E."/>
            <person name="Lucas S."/>
            <person name="Pangilinan J."/>
            <person name="Polle J."/>
            <person name="Salamov A."/>
            <person name="Terry A."/>
            <person name="Yamada T."/>
            <person name="Dunigan D.D."/>
            <person name="Grigoriev I.V."/>
            <person name="Claverie J.M."/>
            <person name="Van Etten J.L."/>
        </authorList>
    </citation>
    <scope>NUCLEOTIDE SEQUENCE [LARGE SCALE GENOMIC DNA]</scope>
    <source>
        <strain evidence="9 10">NC64A</strain>
    </source>
</reference>
<feature type="short sequence motif" description="Q motif" evidence="6">
    <location>
        <begin position="1"/>
        <end position="27"/>
    </location>
</feature>
<evidence type="ECO:0000259" key="7">
    <source>
        <dbReference type="PROSITE" id="PS51192"/>
    </source>
</evidence>
<dbReference type="EC" id="3.6.4.13" evidence="1"/>
<dbReference type="InterPro" id="IPR014014">
    <property type="entry name" value="RNA_helicase_DEAD_Q_motif"/>
</dbReference>
<dbReference type="AlphaFoldDB" id="E1ZL96"/>
<name>E1ZL96_CHLVA</name>
<sequence>FEGLLLPPHILQALHEAGFRRPSPVQEAALPLARMGTDLIVQAKAGTGKTLVFAVAAVERVDLANSSPQVLVLAPTREIALQASETVALAAAALPLPGLACASFIGGLPPLPAVPAVCRACHVAVGTTGRMLSLIQRGTLRTDSVHLLVLDEADKLLADSFRKDTLAIASALPQRRQLLALSATY</sequence>
<dbReference type="RefSeq" id="XP_005845330.1">
    <property type="nucleotide sequence ID" value="XM_005845268.1"/>
</dbReference>
<dbReference type="GO" id="GO:0003723">
    <property type="term" value="F:RNA binding"/>
    <property type="evidence" value="ECO:0007669"/>
    <property type="project" value="TreeGrafter"/>
</dbReference>
<feature type="non-terminal residue" evidence="9">
    <location>
        <position position="185"/>
    </location>
</feature>
<dbReference type="Gene3D" id="3.40.50.300">
    <property type="entry name" value="P-loop containing nucleotide triphosphate hydrolases"/>
    <property type="match status" value="1"/>
</dbReference>
<evidence type="ECO:0000256" key="2">
    <source>
        <dbReference type="ARBA" id="ARBA00022741"/>
    </source>
</evidence>
<dbReference type="SMART" id="SM00487">
    <property type="entry name" value="DEXDc"/>
    <property type="match status" value="1"/>
</dbReference>
<dbReference type="eggNOG" id="KOG4284">
    <property type="taxonomic scope" value="Eukaryota"/>
</dbReference>
<dbReference type="GO" id="GO:0016787">
    <property type="term" value="F:hydrolase activity"/>
    <property type="evidence" value="ECO:0007669"/>
    <property type="project" value="UniProtKB-KW"/>
</dbReference>
<feature type="domain" description="DEAD-box RNA helicase Q" evidence="8">
    <location>
        <begin position="1"/>
        <end position="27"/>
    </location>
</feature>
<proteinExistence type="predicted"/>
<dbReference type="PROSITE" id="PS51195">
    <property type="entry name" value="Q_MOTIF"/>
    <property type="match status" value="1"/>
</dbReference>
<dbReference type="STRING" id="554065.E1ZL96"/>
<gene>
    <name evidence="9" type="ORF">CHLNCDRAFT_12993</name>
</gene>
<dbReference type="InParanoid" id="E1ZL96"/>
<dbReference type="InterPro" id="IPR014001">
    <property type="entry name" value="Helicase_ATP-bd"/>
</dbReference>
<dbReference type="InterPro" id="IPR000629">
    <property type="entry name" value="RNA-helicase_DEAD-box_CS"/>
</dbReference>
<dbReference type="PROSITE" id="PS51192">
    <property type="entry name" value="HELICASE_ATP_BIND_1"/>
    <property type="match status" value="1"/>
</dbReference>
<evidence type="ECO:0000313" key="10">
    <source>
        <dbReference type="Proteomes" id="UP000008141"/>
    </source>
</evidence>
<dbReference type="InterPro" id="IPR050547">
    <property type="entry name" value="DEAD_box_RNA_helicases"/>
</dbReference>
<protein>
    <recommendedName>
        <fullName evidence="1">RNA helicase</fullName>
        <ecNumber evidence="1">3.6.4.13</ecNumber>
    </recommendedName>
</protein>
<feature type="domain" description="Helicase ATP-binding" evidence="7">
    <location>
        <begin position="30"/>
        <end position="185"/>
    </location>
</feature>
<keyword evidence="4" id="KW-0347">Helicase</keyword>
<keyword evidence="10" id="KW-1185">Reference proteome</keyword>
<dbReference type="PANTHER" id="PTHR47963:SF8">
    <property type="entry name" value="ATP-DEPENDENT RNA HELICASE DEAD"/>
    <property type="match status" value="1"/>
</dbReference>
<evidence type="ECO:0000256" key="4">
    <source>
        <dbReference type="ARBA" id="ARBA00022806"/>
    </source>
</evidence>
<dbReference type="KEGG" id="cvr:CHLNCDRAFT_12993"/>
<keyword evidence="3" id="KW-0378">Hydrolase</keyword>
<dbReference type="InterPro" id="IPR011545">
    <property type="entry name" value="DEAD/DEAH_box_helicase_dom"/>
</dbReference>
<dbReference type="InterPro" id="IPR027417">
    <property type="entry name" value="P-loop_NTPase"/>
</dbReference>
<evidence type="ECO:0000256" key="1">
    <source>
        <dbReference type="ARBA" id="ARBA00012552"/>
    </source>
</evidence>
<dbReference type="OMA" id="ITHHELM"/>
<evidence type="ECO:0000256" key="3">
    <source>
        <dbReference type="ARBA" id="ARBA00022801"/>
    </source>
</evidence>
<dbReference type="SUPFAM" id="SSF52540">
    <property type="entry name" value="P-loop containing nucleoside triphosphate hydrolases"/>
    <property type="match status" value="1"/>
</dbReference>
<dbReference type="Pfam" id="PF00270">
    <property type="entry name" value="DEAD"/>
    <property type="match status" value="1"/>
</dbReference>
<dbReference type="EMBL" id="GL433852">
    <property type="protein sequence ID" value="EFN53228.1"/>
    <property type="molecule type" value="Genomic_DNA"/>
</dbReference>
<evidence type="ECO:0000259" key="8">
    <source>
        <dbReference type="PROSITE" id="PS51195"/>
    </source>
</evidence>
<evidence type="ECO:0000256" key="6">
    <source>
        <dbReference type="PROSITE-ProRule" id="PRU00552"/>
    </source>
</evidence>
<keyword evidence="2" id="KW-0547">Nucleotide-binding</keyword>
<dbReference type="GeneID" id="17352587"/>
<dbReference type="GO" id="GO:0003724">
    <property type="term" value="F:RNA helicase activity"/>
    <property type="evidence" value="ECO:0007669"/>
    <property type="project" value="UniProtKB-EC"/>
</dbReference>
<accession>E1ZL96</accession>
<dbReference type="GO" id="GO:0005524">
    <property type="term" value="F:ATP binding"/>
    <property type="evidence" value="ECO:0007669"/>
    <property type="project" value="UniProtKB-KW"/>
</dbReference>